<organism evidence="1 2">
    <name type="scientific">Panagrolaimus superbus</name>
    <dbReference type="NCBI Taxonomy" id="310955"/>
    <lineage>
        <taxon>Eukaryota</taxon>
        <taxon>Metazoa</taxon>
        <taxon>Ecdysozoa</taxon>
        <taxon>Nematoda</taxon>
        <taxon>Chromadorea</taxon>
        <taxon>Rhabditida</taxon>
        <taxon>Tylenchina</taxon>
        <taxon>Panagrolaimomorpha</taxon>
        <taxon>Panagrolaimoidea</taxon>
        <taxon>Panagrolaimidae</taxon>
        <taxon>Panagrolaimus</taxon>
    </lineage>
</organism>
<evidence type="ECO:0000313" key="1">
    <source>
        <dbReference type="Proteomes" id="UP000887577"/>
    </source>
</evidence>
<dbReference type="AlphaFoldDB" id="A0A914Y887"/>
<proteinExistence type="predicted"/>
<keyword evidence="1" id="KW-1185">Reference proteome</keyword>
<evidence type="ECO:0000313" key="2">
    <source>
        <dbReference type="WBParaSite" id="PSU_v2.g1381.t1"/>
    </source>
</evidence>
<dbReference type="WBParaSite" id="PSU_v2.g1381.t1">
    <property type="protein sequence ID" value="PSU_v2.g1381.t1"/>
    <property type="gene ID" value="PSU_v2.g1381"/>
</dbReference>
<protein>
    <submittedName>
        <fullName evidence="2">Uncharacterized protein</fullName>
    </submittedName>
</protein>
<dbReference type="Proteomes" id="UP000887577">
    <property type="component" value="Unplaced"/>
</dbReference>
<name>A0A914Y887_9BILA</name>
<sequence>MGDIANKKMFQAVVYVVIMAATVASAQYYPYPFLPYHHQPAQLPTYLSAPSAMPPTTYYIVQAPPPQQQIYRTVESAEVGGASTYSAQPSSGTVAIAAAPSPQPLPPPSAMPFPGATYIIASNYPFPQGGAVLQGSPYPFPTGGTFFQGGPTLVAPPYEKKQKTRVTSNRILH</sequence>
<accession>A0A914Y887</accession>
<reference evidence="2" key="1">
    <citation type="submission" date="2022-11" db="UniProtKB">
        <authorList>
            <consortium name="WormBaseParasite"/>
        </authorList>
    </citation>
    <scope>IDENTIFICATION</scope>
</reference>